<reference evidence="11 12" key="1">
    <citation type="submission" date="2018-11" db="EMBL/GenBank/DDBJ databases">
        <title>The genome draft of YIM 96095.</title>
        <authorList>
            <person name="Tang S.-K."/>
            <person name="Chunyu W.-X."/>
            <person name="Feng Y.-Z."/>
        </authorList>
    </citation>
    <scope>NUCLEOTIDE SEQUENCE [LARGE SCALE GENOMIC DNA]</scope>
    <source>
        <strain evidence="11 12">YIM 96095</strain>
    </source>
</reference>
<dbReference type="InterPro" id="IPR036819">
    <property type="entry name" value="Subtilisin_inhibitor-like_sf"/>
</dbReference>
<evidence type="ECO:0000256" key="9">
    <source>
        <dbReference type="SAM" id="SignalP"/>
    </source>
</evidence>
<evidence type="ECO:0000256" key="3">
    <source>
        <dbReference type="ARBA" id="ARBA00011738"/>
    </source>
</evidence>
<evidence type="ECO:0000256" key="4">
    <source>
        <dbReference type="ARBA" id="ARBA00022525"/>
    </source>
</evidence>
<dbReference type="OrthoDB" id="3542626at2"/>
<comment type="subunit">
    <text evidence="3">Homodimer.</text>
</comment>
<dbReference type="PROSITE" id="PS00999">
    <property type="entry name" value="SSI"/>
    <property type="match status" value="1"/>
</dbReference>
<gene>
    <name evidence="11" type="ORF">EFW17_10365</name>
</gene>
<protein>
    <recommendedName>
        <fullName evidence="10">Subtilisin inhibitor domain-containing protein</fullName>
    </recommendedName>
</protein>
<feature type="chain" id="PRO_5038557713" description="Subtilisin inhibitor domain-containing protein" evidence="9">
    <location>
        <begin position="29"/>
        <end position="139"/>
    </location>
</feature>
<keyword evidence="5 8" id="KW-0646">Protease inhibitor</keyword>
<dbReference type="EMBL" id="RJMB01000008">
    <property type="protein sequence ID" value="RNL85071.1"/>
    <property type="molecule type" value="Genomic_DNA"/>
</dbReference>
<evidence type="ECO:0000256" key="1">
    <source>
        <dbReference type="ARBA" id="ARBA00004613"/>
    </source>
</evidence>
<keyword evidence="4" id="KW-0964">Secreted</keyword>
<proteinExistence type="inferred from homology"/>
<evidence type="ECO:0000256" key="2">
    <source>
        <dbReference type="ARBA" id="ARBA00010472"/>
    </source>
</evidence>
<dbReference type="AlphaFoldDB" id="A0A3N0EB41"/>
<evidence type="ECO:0000256" key="6">
    <source>
        <dbReference type="ARBA" id="ARBA00022900"/>
    </source>
</evidence>
<dbReference type="RefSeq" id="WP_123201120.1">
    <property type="nucleotide sequence ID" value="NZ_RJMB01000008.1"/>
</dbReference>
<organism evidence="11 12">
    <name type="scientific">Halostreptopolyspora alba</name>
    <dbReference type="NCBI Taxonomy" id="2487137"/>
    <lineage>
        <taxon>Bacteria</taxon>
        <taxon>Bacillati</taxon>
        <taxon>Actinomycetota</taxon>
        <taxon>Actinomycetes</taxon>
        <taxon>Streptosporangiales</taxon>
        <taxon>Nocardiopsidaceae</taxon>
        <taxon>Halostreptopolyspora</taxon>
    </lineage>
</organism>
<evidence type="ECO:0000256" key="8">
    <source>
        <dbReference type="RuleBase" id="RU003471"/>
    </source>
</evidence>
<evidence type="ECO:0000313" key="11">
    <source>
        <dbReference type="EMBL" id="RNL85071.1"/>
    </source>
</evidence>
<keyword evidence="9" id="KW-0732">Signal</keyword>
<dbReference type="Pfam" id="PF00720">
    <property type="entry name" value="SSI"/>
    <property type="match status" value="1"/>
</dbReference>
<sequence>MRRTRSLLRPVLVAASAGLLLVAPGAHPVRAPASALHLSVAERGEEELTEATLTCAPAGGSHPRAAAACETLRQVHGRFGDLPTTGDPCTMEYRPTVGEVTGHWLGEPVRFRHTYENPCLAARESGGVLALAPRPDGPT</sequence>
<name>A0A3N0EB41_9ACTN</name>
<keyword evidence="6 8" id="KW-0722">Serine protease inhibitor</keyword>
<evidence type="ECO:0000256" key="7">
    <source>
        <dbReference type="ARBA" id="ARBA00023157"/>
    </source>
</evidence>
<accession>A0A3N0EB41</accession>
<comment type="similarity">
    <text evidence="2 8">Belongs to the protease inhibitor I16 (SSI) family.</text>
</comment>
<dbReference type="SUPFAM" id="SSF55399">
    <property type="entry name" value="Subtilisin inhibitor"/>
    <property type="match status" value="1"/>
</dbReference>
<dbReference type="Proteomes" id="UP000269198">
    <property type="component" value="Unassembled WGS sequence"/>
</dbReference>
<keyword evidence="12" id="KW-1185">Reference proteome</keyword>
<dbReference type="PRINTS" id="PR00294">
    <property type="entry name" value="SSBTLNINHBTR"/>
</dbReference>
<dbReference type="InterPro" id="IPR023549">
    <property type="entry name" value="Subtilisin_inhibitor"/>
</dbReference>
<evidence type="ECO:0000313" key="12">
    <source>
        <dbReference type="Proteomes" id="UP000269198"/>
    </source>
</evidence>
<dbReference type="GO" id="GO:0005576">
    <property type="term" value="C:extracellular region"/>
    <property type="evidence" value="ECO:0007669"/>
    <property type="project" value="UniProtKB-SubCell"/>
</dbReference>
<evidence type="ECO:0000256" key="5">
    <source>
        <dbReference type="ARBA" id="ARBA00022690"/>
    </source>
</evidence>
<dbReference type="InterPro" id="IPR000691">
    <property type="entry name" value="Prot_inh_I16_SSI"/>
</dbReference>
<feature type="domain" description="Subtilisin inhibitor" evidence="10">
    <location>
        <begin position="33"/>
        <end position="117"/>
    </location>
</feature>
<keyword evidence="7" id="KW-1015">Disulfide bond</keyword>
<comment type="subcellular location">
    <subcellularLocation>
        <location evidence="1">Secreted</location>
    </subcellularLocation>
</comment>
<dbReference type="Gene3D" id="3.30.350.10">
    <property type="entry name" value="Subtilisin inhibitor-like"/>
    <property type="match status" value="1"/>
</dbReference>
<feature type="signal peptide" evidence="9">
    <location>
        <begin position="1"/>
        <end position="28"/>
    </location>
</feature>
<evidence type="ECO:0000259" key="10">
    <source>
        <dbReference type="Pfam" id="PF00720"/>
    </source>
</evidence>
<comment type="caution">
    <text evidence="11">The sequence shown here is derived from an EMBL/GenBank/DDBJ whole genome shotgun (WGS) entry which is preliminary data.</text>
</comment>
<dbReference type="GO" id="GO:0004867">
    <property type="term" value="F:serine-type endopeptidase inhibitor activity"/>
    <property type="evidence" value="ECO:0007669"/>
    <property type="project" value="UniProtKB-KW"/>
</dbReference>
<dbReference type="InterPro" id="IPR020054">
    <property type="entry name" value="Prot_inh_SSI_I16_CS"/>
</dbReference>